<evidence type="ECO:0000313" key="2">
    <source>
        <dbReference type="Proteomes" id="UP000237105"/>
    </source>
</evidence>
<name>A0A2P5E365_PARAD</name>
<organism evidence="1 2">
    <name type="scientific">Parasponia andersonii</name>
    <name type="common">Sponia andersonii</name>
    <dbReference type="NCBI Taxonomy" id="3476"/>
    <lineage>
        <taxon>Eukaryota</taxon>
        <taxon>Viridiplantae</taxon>
        <taxon>Streptophyta</taxon>
        <taxon>Embryophyta</taxon>
        <taxon>Tracheophyta</taxon>
        <taxon>Spermatophyta</taxon>
        <taxon>Magnoliopsida</taxon>
        <taxon>eudicotyledons</taxon>
        <taxon>Gunneridae</taxon>
        <taxon>Pentapetalae</taxon>
        <taxon>rosids</taxon>
        <taxon>fabids</taxon>
        <taxon>Rosales</taxon>
        <taxon>Cannabaceae</taxon>
        <taxon>Parasponia</taxon>
    </lineage>
</organism>
<dbReference type="Proteomes" id="UP000237105">
    <property type="component" value="Unassembled WGS sequence"/>
</dbReference>
<dbReference type="OrthoDB" id="10255091at2759"/>
<dbReference type="EMBL" id="JXTB01000002">
    <property type="protein sequence ID" value="PON79961.1"/>
    <property type="molecule type" value="Genomic_DNA"/>
</dbReference>
<dbReference type="AlphaFoldDB" id="A0A2P5E365"/>
<reference evidence="2" key="1">
    <citation type="submission" date="2016-06" db="EMBL/GenBank/DDBJ databases">
        <title>Parallel loss of symbiosis genes in relatives of nitrogen-fixing non-legume Parasponia.</title>
        <authorList>
            <person name="Van Velzen R."/>
            <person name="Holmer R."/>
            <person name="Bu F."/>
            <person name="Rutten L."/>
            <person name="Van Zeijl A."/>
            <person name="Liu W."/>
            <person name="Santuari L."/>
            <person name="Cao Q."/>
            <person name="Sharma T."/>
            <person name="Shen D."/>
            <person name="Roswanjaya Y."/>
            <person name="Wardhani T."/>
            <person name="Kalhor M.S."/>
            <person name="Jansen J."/>
            <person name="Van den Hoogen J."/>
            <person name="Gungor B."/>
            <person name="Hartog M."/>
            <person name="Hontelez J."/>
            <person name="Verver J."/>
            <person name="Yang W.-C."/>
            <person name="Schijlen E."/>
            <person name="Repin R."/>
            <person name="Schilthuizen M."/>
            <person name="Schranz E."/>
            <person name="Heidstra R."/>
            <person name="Miyata K."/>
            <person name="Fedorova E."/>
            <person name="Kohlen W."/>
            <person name="Bisseling T."/>
            <person name="Smit S."/>
            <person name="Geurts R."/>
        </authorList>
    </citation>
    <scope>NUCLEOTIDE SEQUENCE [LARGE SCALE GENOMIC DNA]</scope>
    <source>
        <strain evidence="2">cv. WU1-14</strain>
    </source>
</reference>
<gene>
    <name evidence="1" type="ORF">PanWU01x14_004110</name>
</gene>
<evidence type="ECO:0000313" key="1">
    <source>
        <dbReference type="EMBL" id="PON79961.1"/>
    </source>
</evidence>
<protein>
    <submittedName>
        <fullName evidence="1">Uncharacterized protein</fullName>
    </submittedName>
</protein>
<accession>A0A2P5E365</accession>
<keyword evidence="2" id="KW-1185">Reference proteome</keyword>
<proteinExistence type="predicted"/>
<sequence>MSGSVRPTGGFSMSSFVGNSVARAKAPRVSMTKFIHSKGRAVNGTSLSEIAATMLTTRAERFAVSWYWMNFWMLLTNLPHLKTVGTEVKLSMTMSEHSLATSVPWIPMKSPTSASFSAGASLVPSPVTATTWPFCFRHWTIKSLSKGEDLAKTHILSTVSSLFSGV</sequence>
<comment type="caution">
    <text evidence="1">The sequence shown here is derived from an EMBL/GenBank/DDBJ whole genome shotgun (WGS) entry which is preliminary data.</text>
</comment>